<dbReference type="HOGENOM" id="CLU_164833_3_1_0"/>
<dbReference type="SUPFAM" id="SSF82697">
    <property type="entry name" value="PurS-like"/>
    <property type="match status" value="1"/>
</dbReference>
<comment type="pathway">
    <text evidence="6">Purine metabolism; IMP biosynthesis via de novo pathway; 5-amino-1-(5-phospho-D-ribosyl)imidazole from N(2)-formyl-N(1)-(5-phospho-D-ribosyl)glycinamide: step 1/2.</text>
</comment>
<keyword evidence="2 6" id="KW-0436">Ligase</keyword>
<dbReference type="GO" id="GO:0004642">
    <property type="term" value="F:phosphoribosylformylglycinamidine synthase activity"/>
    <property type="evidence" value="ECO:0007669"/>
    <property type="project" value="UniProtKB-UniRule"/>
</dbReference>
<dbReference type="GO" id="GO:0005524">
    <property type="term" value="F:ATP binding"/>
    <property type="evidence" value="ECO:0007669"/>
    <property type="project" value="UniProtKB-UniRule"/>
</dbReference>
<keyword evidence="3 6" id="KW-0547">Nucleotide-binding</keyword>
<evidence type="ECO:0000313" key="8">
    <source>
        <dbReference type="Proteomes" id="UP000000379"/>
    </source>
</evidence>
<proteinExistence type="inferred from homology"/>
<dbReference type="NCBIfam" id="NF004630">
    <property type="entry name" value="PRK05974.1"/>
    <property type="match status" value="1"/>
</dbReference>
<evidence type="ECO:0000256" key="5">
    <source>
        <dbReference type="ARBA" id="ARBA00022840"/>
    </source>
</evidence>
<name>D7CT95_TRURR</name>
<evidence type="ECO:0000256" key="6">
    <source>
        <dbReference type="HAMAP-Rule" id="MF_01926"/>
    </source>
</evidence>
<evidence type="ECO:0000313" key="7">
    <source>
        <dbReference type="EMBL" id="ADI15558.1"/>
    </source>
</evidence>
<reference evidence="8" key="1">
    <citation type="submission" date="2010-05" db="EMBL/GenBank/DDBJ databases">
        <title>The complete genome of Truepera radiovictris DSM 17093.</title>
        <authorList>
            <consortium name="US DOE Joint Genome Institute (JGI-PGF)"/>
            <person name="Lucas S."/>
            <person name="Copeland A."/>
            <person name="Lapidus A."/>
            <person name="Glavina del Rio T."/>
            <person name="Dalin E."/>
            <person name="Tice H."/>
            <person name="Bruce D."/>
            <person name="Goodwin L."/>
            <person name="Pitluck S."/>
            <person name="Kyrpides N."/>
            <person name="Mavromatis K."/>
            <person name="Ovchinnikova G."/>
            <person name="Munk A.C."/>
            <person name="Detter J.C."/>
            <person name="Han C."/>
            <person name="Tapia R."/>
            <person name="Land M."/>
            <person name="Hauser L."/>
            <person name="Markowitz V."/>
            <person name="Cheng J.-F."/>
            <person name="Hugenholtz P."/>
            <person name="Woyke T."/>
            <person name="Wu D."/>
            <person name="Tindall B."/>
            <person name="Pomrenke H.G."/>
            <person name="Brambilla E."/>
            <person name="Klenk H.-P."/>
            <person name="Eisen J.A."/>
        </authorList>
    </citation>
    <scope>NUCLEOTIDE SEQUENCE [LARGE SCALE GENOMIC DNA]</scope>
    <source>
        <strain evidence="8">DSM 17093 / CIP 108686 / LMG 22925 / RQ-24</strain>
    </source>
</reference>
<dbReference type="UniPathway" id="UPA00074">
    <property type="reaction ID" value="UER00128"/>
</dbReference>
<dbReference type="Pfam" id="PF02700">
    <property type="entry name" value="PurS"/>
    <property type="match status" value="1"/>
</dbReference>
<organism evidence="7 8">
    <name type="scientific">Truepera radiovictrix (strain DSM 17093 / CIP 108686 / LMG 22925 / RQ-24)</name>
    <dbReference type="NCBI Taxonomy" id="649638"/>
    <lineage>
        <taxon>Bacteria</taxon>
        <taxon>Thermotogati</taxon>
        <taxon>Deinococcota</taxon>
        <taxon>Deinococci</taxon>
        <taxon>Trueperales</taxon>
        <taxon>Trueperaceae</taxon>
        <taxon>Truepera</taxon>
    </lineage>
</organism>
<keyword evidence="4 6" id="KW-0658">Purine biosynthesis</keyword>
<comment type="function">
    <text evidence="6">Part of the phosphoribosylformylglycinamidine synthase complex involved in the purines biosynthetic pathway. Catalyzes the ATP-dependent conversion of formylglycinamide ribonucleotide (FGAR) and glutamine to yield formylglycinamidine ribonucleotide (FGAM) and glutamate. The FGAM synthase complex is composed of three subunits. PurQ produces an ammonia molecule by converting glutamine to glutamate. PurL transfers the ammonia molecule to FGAR to form FGAM in an ATP-dependent manner. PurS interacts with PurQ and PurL and is thought to assist in the transfer of the ammonia molecule from PurQ to PurL.</text>
</comment>
<dbReference type="InterPro" id="IPR003850">
    <property type="entry name" value="PurS"/>
</dbReference>
<dbReference type="Gene3D" id="3.30.1280.10">
    <property type="entry name" value="Phosphoribosylformylglycinamidine synthase subunit PurS"/>
    <property type="match status" value="1"/>
</dbReference>
<dbReference type="STRING" id="649638.Trad_2449"/>
<reference evidence="7 8" key="2">
    <citation type="journal article" date="2011" name="Stand. Genomic Sci.">
        <title>Complete genome sequence of Truepera radiovictrix type strain (RQ-24).</title>
        <authorList>
            <person name="Ivanova N."/>
            <person name="Rohde C."/>
            <person name="Munk C."/>
            <person name="Nolan M."/>
            <person name="Lucas S."/>
            <person name="Del Rio T.G."/>
            <person name="Tice H."/>
            <person name="Deshpande S."/>
            <person name="Cheng J.F."/>
            <person name="Tapia R."/>
            <person name="Han C."/>
            <person name="Goodwin L."/>
            <person name="Pitluck S."/>
            <person name="Liolios K."/>
            <person name="Mavromatis K."/>
            <person name="Mikhailova N."/>
            <person name="Pati A."/>
            <person name="Chen A."/>
            <person name="Palaniappan K."/>
            <person name="Land M."/>
            <person name="Hauser L."/>
            <person name="Chang Y.J."/>
            <person name="Jeffries C.D."/>
            <person name="Brambilla E."/>
            <person name="Rohde M."/>
            <person name="Goker M."/>
            <person name="Tindall B.J."/>
            <person name="Woyke T."/>
            <person name="Bristow J."/>
            <person name="Eisen J.A."/>
            <person name="Markowitz V."/>
            <person name="Hugenholtz P."/>
            <person name="Kyrpides N.C."/>
            <person name="Klenk H.P."/>
            <person name="Lapidus A."/>
        </authorList>
    </citation>
    <scope>NUCLEOTIDE SEQUENCE [LARGE SCALE GENOMIC DNA]</scope>
    <source>
        <strain evidence="8">DSM 17093 / CIP 108686 / LMG 22925 / RQ-24</strain>
    </source>
</reference>
<keyword evidence="8" id="KW-1185">Reference proteome</keyword>
<dbReference type="HAMAP" id="MF_01926">
    <property type="entry name" value="PurS"/>
    <property type="match status" value="1"/>
</dbReference>
<dbReference type="GO" id="GO:0006189">
    <property type="term" value="P:'de novo' IMP biosynthetic process"/>
    <property type="evidence" value="ECO:0007669"/>
    <property type="project" value="UniProtKB-UniRule"/>
</dbReference>
<dbReference type="NCBIfam" id="TIGR00302">
    <property type="entry name" value="phosphoribosylformylglycinamidine synthase subunit PurS"/>
    <property type="match status" value="1"/>
</dbReference>
<dbReference type="KEGG" id="tra:Trad_2449"/>
<dbReference type="EMBL" id="CP002049">
    <property type="protein sequence ID" value="ADI15558.1"/>
    <property type="molecule type" value="Genomic_DNA"/>
</dbReference>
<dbReference type="InterPro" id="IPR036604">
    <property type="entry name" value="PurS-like_sf"/>
</dbReference>
<dbReference type="Proteomes" id="UP000000379">
    <property type="component" value="Chromosome"/>
</dbReference>
<dbReference type="GO" id="GO:0005737">
    <property type="term" value="C:cytoplasm"/>
    <property type="evidence" value="ECO:0007669"/>
    <property type="project" value="UniProtKB-SubCell"/>
</dbReference>
<keyword evidence="5 6" id="KW-0067">ATP-binding</keyword>
<dbReference type="PANTHER" id="PTHR34696:SF1">
    <property type="entry name" value="PHOSPHORIBOSYLFORMYLGLYCINAMIDINE SYNTHASE SUBUNIT PURS"/>
    <property type="match status" value="1"/>
</dbReference>
<comment type="subcellular location">
    <subcellularLocation>
        <location evidence="6">Cytoplasm</location>
    </subcellularLocation>
</comment>
<dbReference type="AlphaFoldDB" id="D7CT95"/>
<evidence type="ECO:0000256" key="3">
    <source>
        <dbReference type="ARBA" id="ARBA00022741"/>
    </source>
</evidence>
<comment type="catalytic activity">
    <reaction evidence="6">
        <text>N(2)-formyl-N(1)-(5-phospho-beta-D-ribosyl)glycinamide + L-glutamine + ATP + H2O = 2-formamido-N(1)-(5-O-phospho-beta-D-ribosyl)acetamidine + L-glutamate + ADP + phosphate + H(+)</text>
        <dbReference type="Rhea" id="RHEA:17129"/>
        <dbReference type="ChEBI" id="CHEBI:15377"/>
        <dbReference type="ChEBI" id="CHEBI:15378"/>
        <dbReference type="ChEBI" id="CHEBI:29985"/>
        <dbReference type="ChEBI" id="CHEBI:30616"/>
        <dbReference type="ChEBI" id="CHEBI:43474"/>
        <dbReference type="ChEBI" id="CHEBI:58359"/>
        <dbReference type="ChEBI" id="CHEBI:147286"/>
        <dbReference type="ChEBI" id="CHEBI:147287"/>
        <dbReference type="ChEBI" id="CHEBI:456216"/>
        <dbReference type="EC" id="6.3.5.3"/>
    </reaction>
</comment>
<accession>D7CT95</accession>
<evidence type="ECO:0000256" key="4">
    <source>
        <dbReference type="ARBA" id="ARBA00022755"/>
    </source>
</evidence>
<keyword evidence="1 6" id="KW-0963">Cytoplasm</keyword>
<dbReference type="PANTHER" id="PTHR34696">
    <property type="entry name" value="PHOSPHORIBOSYLFORMYLGLYCINAMIDINE SYNTHASE SUBUNIT PURS"/>
    <property type="match status" value="1"/>
</dbReference>
<dbReference type="eggNOG" id="COG1828">
    <property type="taxonomic scope" value="Bacteria"/>
</dbReference>
<evidence type="ECO:0000256" key="1">
    <source>
        <dbReference type="ARBA" id="ARBA00022490"/>
    </source>
</evidence>
<gene>
    <name evidence="6" type="primary">purS</name>
    <name evidence="7" type="ordered locus">Trad_2449</name>
</gene>
<protein>
    <recommendedName>
        <fullName evidence="6">Phosphoribosylformylglycinamidine synthase subunit PurS</fullName>
        <shortName evidence="6">FGAM synthase</shortName>
        <ecNumber evidence="6">6.3.5.3</ecNumber>
    </recommendedName>
    <alternativeName>
        <fullName evidence="6">Formylglycinamide ribonucleotide amidotransferase subunit III</fullName>
        <shortName evidence="6">FGAR amidotransferase III</shortName>
        <shortName evidence="6">FGAR-AT III</shortName>
    </alternativeName>
    <alternativeName>
        <fullName evidence="6">Phosphoribosylformylglycinamidine synthase subunit III</fullName>
    </alternativeName>
</protein>
<comment type="subunit">
    <text evidence="6">Part of the FGAM synthase complex composed of 1 PurL, 1 PurQ and 2 PurS subunits.</text>
</comment>
<dbReference type="RefSeq" id="WP_013178920.1">
    <property type="nucleotide sequence ID" value="NC_014221.1"/>
</dbReference>
<sequence length="106" mass="11335">MNDPIQPNPVQPTFRATVRVTLKRAILDPQGRAVEATLKRLGATNVEDVRIGKLIELSLTGERSAVEKQLGELLARVLSNPVMEEATYTLTEVGGEGAPAETPTGA</sequence>
<evidence type="ECO:0000256" key="2">
    <source>
        <dbReference type="ARBA" id="ARBA00022598"/>
    </source>
</evidence>
<dbReference type="EC" id="6.3.5.3" evidence="6"/>
<comment type="similarity">
    <text evidence="6">Belongs to the PurS family.</text>
</comment>